<keyword evidence="6" id="KW-1185">Reference proteome</keyword>
<dbReference type="InterPro" id="IPR051407">
    <property type="entry name" value="Bact_OM_lipoprot/Surf_antigen"/>
</dbReference>
<dbReference type="EMBL" id="CXOI01000050">
    <property type="protein sequence ID" value="CTP90135.1"/>
    <property type="molecule type" value="Genomic_DNA"/>
</dbReference>
<dbReference type="PANTHER" id="PTHR35603">
    <property type="match status" value="1"/>
</dbReference>
<evidence type="ECO:0000256" key="1">
    <source>
        <dbReference type="ARBA" id="ARBA00004370"/>
    </source>
</evidence>
<evidence type="ECO:0000256" key="3">
    <source>
        <dbReference type="SAM" id="SignalP"/>
    </source>
</evidence>
<feature type="chain" id="PRO_5005493501" description="Glycine zipper 2TM domain-containing protein" evidence="3">
    <location>
        <begin position="24"/>
        <end position="206"/>
    </location>
</feature>
<protein>
    <recommendedName>
        <fullName evidence="4">Glycine zipper 2TM domain-containing protein</fullName>
    </recommendedName>
</protein>
<feature type="signal peptide" evidence="3">
    <location>
        <begin position="1"/>
        <end position="23"/>
    </location>
</feature>
<organism evidence="5 6">
    <name type="scientific">Xanthomonas graminis pv. arrhenatheri LMG 727</name>
    <dbReference type="NCBI Taxonomy" id="1195923"/>
    <lineage>
        <taxon>Bacteria</taxon>
        <taxon>Pseudomonadati</taxon>
        <taxon>Pseudomonadota</taxon>
        <taxon>Gammaproteobacteria</taxon>
        <taxon>Lysobacterales</taxon>
        <taxon>Lysobacteraceae</taxon>
        <taxon>Xanthomonas</taxon>
        <taxon>Xanthomonas translucens group</taxon>
        <taxon>Xanthomonas graminis</taxon>
    </lineage>
</organism>
<sequence>MNKLSTRLLTAALAVGVVGSAAAQDYGRYDTYRDRGYPASGTYDYARVVRADPILVPVRGPRETTERCYERPASGEYVDNGYRGDGYYNGGYRGSDGGRSAATVVGGIAGALLGSRVGGGNGRFVGTAVGTMVGGLAGRSIYDSNSRSSVQTGSVSVCEPVAYRSETYDRVDGYDVTYEYGGRYYHTRSAQRPGDRIRVRVDVLPD</sequence>
<dbReference type="AlphaFoldDB" id="A0A0K3A3K0"/>
<keyword evidence="2" id="KW-0472">Membrane</keyword>
<accession>A0A0K3A3K0</accession>
<comment type="subcellular location">
    <subcellularLocation>
        <location evidence="1">Membrane</location>
    </subcellularLocation>
</comment>
<feature type="domain" description="Glycine zipper 2TM" evidence="4">
    <location>
        <begin position="102"/>
        <end position="141"/>
    </location>
</feature>
<evidence type="ECO:0000259" key="4">
    <source>
        <dbReference type="Pfam" id="PF05433"/>
    </source>
</evidence>
<evidence type="ECO:0000313" key="5">
    <source>
        <dbReference type="EMBL" id="CTP90135.1"/>
    </source>
</evidence>
<name>A0A0K3A3K0_9XANT</name>
<proteinExistence type="predicted"/>
<dbReference type="RefSeq" id="WP_053836013.1">
    <property type="nucleotide sequence ID" value="NZ_CXOI01000050.1"/>
</dbReference>
<evidence type="ECO:0000256" key="2">
    <source>
        <dbReference type="ARBA" id="ARBA00023136"/>
    </source>
</evidence>
<keyword evidence="3" id="KW-0732">Signal</keyword>
<gene>
    <name evidence="5" type="ORF">XTALMG727_2963</name>
</gene>
<dbReference type="GO" id="GO:0019867">
    <property type="term" value="C:outer membrane"/>
    <property type="evidence" value="ECO:0007669"/>
    <property type="project" value="InterPro"/>
</dbReference>
<dbReference type="Pfam" id="PF05433">
    <property type="entry name" value="Rick_17kDa_Anti"/>
    <property type="match status" value="1"/>
</dbReference>
<reference evidence="6" key="1">
    <citation type="submission" date="2015-07" db="EMBL/GenBank/DDBJ databases">
        <authorList>
            <person name="Wibberg D."/>
        </authorList>
    </citation>
    <scope>NUCLEOTIDE SEQUENCE [LARGE SCALE GENOMIC DNA]</scope>
</reference>
<dbReference type="PANTHER" id="PTHR35603:SF2">
    <property type="entry name" value="OUTER MEMBRANE LIPOPROTEIN"/>
    <property type="match status" value="1"/>
</dbReference>
<dbReference type="InterPro" id="IPR008816">
    <property type="entry name" value="Gly_zipper_2TM_dom"/>
</dbReference>
<dbReference type="Proteomes" id="UP000046187">
    <property type="component" value="Unassembled WGS sequence"/>
</dbReference>
<evidence type="ECO:0000313" key="6">
    <source>
        <dbReference type="Proteomes" id="UP000046187"/>
    </source>
</evidence>